<dbReference type="RefSeq" id="WP_159140558.1">
    <property type="nucleotide sequence ID" value="NZ_CP047129.1"/>
</dbReference>
<name>A0A6I6QYA9_BIFAD</name>
<dbReference type="Proteomes" id="UP000464884">
    <property type="component" value="Chromosome"/>
</dbReference>
<dbReference type="EMBL" id="CP047129">
    <property type="protein sequence ID" value="QHB62642.1"/>
    <property type="molecule type" value="Genomic_DNA"/>
</dbReference>
<organism evidence="2 3">
    <name type="scientific">Bifidobacterium adolescentis</name>
    <dbReference type="NCBI Taxonomy" id="1680"/>
    <lineage>
        <taxon>Bacteria</taxon>
        <taxon>Bacillati</taxon>
        <taxon>Actinomycetota</taxon>
        <taxon>Actinomycetes</taxon>
        <taxon>Bifidobacteriales</taxon>
        <taxon>Bifidobacteriaceae</taxon>
        <taxon>Bifidobacterium</taxon>
    </lineage>
</organism>
<feature type="compositionally biased region" description="Low complexity" evidence="1">
    <location>
        <begin position="17"/>
        <end position="32"/>
    </location>
</feature>
<gene>
    <name evidence="2" type="ORF">F3K97_04760</name>
</gene>
<evidence type="ECO:0000313" key="3">
    <source>
        <dbReference type="Proteomes" id="UP000464884"/>
    </source>
</evidence>
<dbReference type="AlphaFoldDB" id="A0A6I6QYA9"/>
<sequence>MADTTNRRREPKGIPTGGRFARGSSGAGDASDLTAPAEDSVLGGVDAVDMGCPADGSNRFYEVKGRDGAKLFASCIGALKDDGNPFAAAVDVHAPEEYERCRMFLTEDGKAGFAIAEGDELVSVFSRPGKHAGGDVVAKAVELGTRRLDCYDIHGALPCLYGSHGFKPVAYVDWNDDYAPDNWDYGTLGRPRVLAMAVTDDPPAEPAEHVEYDEAVAMARDVARRS</sequence>
<protein>
    <submittedName>
        <fullName evidence="2">Uncharacterized protein</fullName>
    </submittedName>
</protein>
<accession>A0A6I6QYA9</accession>
<feature type="region of interest" description="Disordered" evidence="1">
    <location>
        <begin position="1"/>
        <end position="36"/>
    </location>
</feature>
<evidence type="ECO:0000256" key="1">
    <source>
        <dbReference type="SAM" id="MobiDB-lite"/>
    </source>
</evidence>
<evidence type="ECO:0000313" key="2">
    <source>
        <dbReference type="EMBL" id="QHB62642.1"/>
    </source>
</evidence>
<reference evidence="2 3" key="1">
    <citation type="submission" date="2019-12" db="EMBL/GenBank/DDBJ databases">
        <title>Draft Genome Sequence of Bifidobacterium adolescentis ZJ2.</title>
        <authorList>
            <person name="Jin Z."/>
        </authorList>
    </citation>
    <scope>NUCLEOTIDE SEQUENCE [LARGE SCALE GENOMIC DNA]</scope>
    <source>
        <strain evidence="2 3">ZJ2</strain>
    </source>
</reference>
<feature type="compositionally biased region" description="Basic and acidic residues" evidence="1">
    <location>
        <begin position="1"/>
        <end position="12"/>
    </location>
</feature>
<proteinExistence type="predicted"/>